<keyword evidence="3" id="KW-1185">Reference proteome</keyword>
<keyword evidence="1" id="KW-1133">Transmembrane helix</keyword>
<evidence type="ECO:0000256" key="1">
    <source>
        <dbReference type="SAM" id="Phobius"/>
    </source>
</evidence>
<dbReference type="EMBL" id="BNAH01000017">
    <property type="protein sequence ID" value="GHF01442.1"/>
    <property type="molecule type" value="Genomic_DNA"/>
</dbReference>
<organism evidence="2 3">
    <name type="scientific">Thalassotalea profundi</name>
    <dbReference type="NCBI Taxonomy" id="2036687"/>
    <lineage>
        <taxon>Bacteria</taxon>
        <taxon>Pseudomonadati</taxon>
        <taxon>Pseudomonadota</taxon>
        <taxon>Gammaproteobacteria</taxon>
        <taxon>Alteromonadales</taxon>
        <taxon>Colwelliaceae</taxon>
        <taxon>Thalassotalea</taxon>
    </lineage>
</organism>
<feature type="transmembrane region" description="Helical" evidence="1">
    <location>
        <begin position="40"/>
        <end position="63"/>
    </location>
</feature>
<accession>A0ABQ3J1T0</accession>
<feature type="transmembrane region" description="Helical" evidence="1">
    <location>
        <begin position="6"/>
        <end position="28"/>
    </location>
</feature>
<keyword evidence="1" id="KW-0812">Transmembrane</keyword>
<dbReference type="Proteomes" id="UP000626370">
    <property type="component" value="Unassembled WGS sequence"/>
</dbReference>
<evidence type="ECO:0000313" key="3">
    <source>
        <dbReference type="Proteomes" id="UP000626370"/>
    </source>
</evidence>
<reference evidence="3" key="1">
    <citation type="journal article" date="2019" name="Int. J. Syst. Evol. Microbiol.">
        <title>The Global Catalogue of Microorganisms (GCM) 10K type strain sequencing project: providing services to taxonomists for standard genome sequencing and annotation.</title>
        <authorList>
            <consortium name="The Broad Institute Genomics Platform"/>
            <consortium name="The Broad Institute Genome Sequencing Center for Infectious Disease"/>
            <person name="Wu L."/>
            <person name="Ma J."/>
        </authorList>
    </citation>
    <scope>NUCLEOTIDE SEQUENCE [LARGE SCALE GENOMIC DNA]</scope>
    <source>
        <strain evidence="3">CGMCC 1.15922</strain>
    </source>
</reference>
<gene>
    <name evidence="2" type="ORF">GCM10011501_33690</name>
</gene>
<name>A0ABQ3J1T0_9GAMM</name>
<evidence type="ECO:0000313" key="2">
    <source>
        <dbReference type="EMBL" id="GHF01442.1"/>
    </source>
</evidence>
<comment type="caution">
    <text evidence="2">The sequence shown here is derived from an EMBL/GenBank/DDBJ whole genome shotgun (WGS) entry which is preliminary data.</text>
</comment>
<protein>
    <recommendedName>
        <fullName evidence="4">DUF2269 family protein</fullName>
    </recommendedName>
</protein>
<feature type="transmembrane region" description="Helical" evidence="1">
    <location>
        <begin position="75"/>
        <end position="93"/>
    </location>
</feature>
<evidence type="ECO:0008006" key="4">
    <source>
        <dbReference type="Google" id="ProtNLM"/>
    </source>
</evidence>
<proteinExistence type="predicted"/>
<keyword evidence="1" id="KW-0472">Membrane</keyword>
<sequence length="135" mass="14964">MRVDMSIIIGTAIWLLIVLLAIANGVLRDKVLAQLLGKKLALPLSGISLSTLIVIVASNTIHFTGLSTFKGFINLGVYWLSITVIFEYTMGLFVEKKSLHEINQVFNIKKGNLFVLVLIVVTLAPPLIAYYKELY</sequence>
<feature type="transmembrane region" description="Helical" evidence="1">
    <location>
        <begin position="113"/>
        <end position="131"/>
    </location>
</feature>